<dbReference type="HOGENOM" id="CLU_008287_15_0_6"/>
<dbReference type="Gene3D" id="2.40.170.20">
    <property type="entry name" value="TonB-dependent receptor, beta-barrel domain"/>
    <property type="match status" value="1"/>
</dbReference>
<dbReference type="eggNOG" id="COG1629">
    <property type="taxonomic scope" value="Bacteria"/>
</dbReference>
<dbReference type="InterPro" id="IPR012910">
    <property type="entry name" value="Plug_dom"/>
</dbReference>
<dbReference type="STRING" id="686340.Metal_0428"/>
<evidence type="ECO:0000256" key="14">
    <source>
        <dbReference type="SAM" id="MobiDB-lite"/>
    </source>
</evidence>
<evidence type="ECO:0000256" key="1">
    <source>
        <dbReference type="ARBA" id="ARBA00004571"/>
    </source>
</evidence>
<feature type="domain" description="TonB-dependent receptor-like beta-barrel" evidence="15">
    <location>
        <begin position="374"/>
        <end position="875"/>
    </location>
</feature>
<evidence type="ECO:0000256" key="11">
    <source>
        <dbReference type="PROSITE-ProRule" id="PRU01360"/>
    </source>
</evidence>
<evidence type="ECO:0000256" key="5">
    <source>
        <dbReference type="ARBA" id="ARBA00022692"/>
    </source>
</evidence>
<dbReference type="Pfam" id="PF07715">
    <property type="entry name" value="Plug"/>
    <property type="match status" value="1"/>
</dbReference>
<evidence type="ECO:0000256" key="2">
    <source>
        <dbReference type="ARBA" id="ARBA00022448"/>
    </source>
</evidence>
<proteinExistence type="inferred from homology"/>
<dbReference type="EMBL" id="CM001475">
    <property type="protein sequence ID" value="EIC28282.1"/>
    <property type="molecule type" value="Genomic_DNA"/>
</dbReference>
<evidence type="ECO:0000256" key="8">
    <source>
        <dbReference type="ARBA" id="ARBA00023077"/>
    </source>
</evidence>
<evidence type="ECO:0000259" key="15">
    <source>
        <dbReference type="Pfam" id="PF00593"/>
    </source>
</evidence>
<keyword evidence="18" id="KW-1185">Reference proteome</keyword>
<evidence type="ECO:0000256" key="6">
    <source>
        <dbReference type="ARBA" id="ARBA00023004"/>
    </source>
</evidence>
<keyword evidence="6" id="KW-0408">Iron</keyword>
<evidence type="ECO:0000256" key="10">
    <source>
        <dbReference type="ARBA" id="ARBA00023237"/>
    </source>
</evidence>
<keyword evidence="7" id="KW-0406">Ion transport</keyword>
<keyword evidence="9 11" id="KW-0472">Membrane</keyword>
<dbReference type="InterPro" id="IPR039426">
    <property type="entry name" value="TonB-dep_rcpt-like"/>
</dbReference>
<accession>H8GMP2</accession>
<evidence type="ECO:0000256" key="13">
    <source>
        <dbReference type="SAM" id="Coils"/>
    </source>
</evidence>
<feature type="region of interest" description="Disordered" evidence="14">
    <location>
        <begin position="107"/>
        <end position="135"/>
    </location>
</feature>
<keyword evidence="17" id="KW-0675">Receptor</keyword>
<keyword evidence="10 11" id="KW-0998">Cell outer membrane</keyword>
<dbReference type="Proteomes" id="UP000005090">
    <property type="component" value="Chromosome"/>
</dbReference>
<comment type="similarity">
    <text evidence="11 12">Belongs to the TonB-dependent receptor family.</text>
</comment>
<dbReference type="PROSITE" id="PS52016">
    <property type="entry name" value="TONB_DEPENDENT_REC_3"/>
    <property type="match status" value="1"/>
</dbReference>
<evidence type="ECO:0000313" key="17">
    <source>
        <dbReference type="EMBL" id="EIC28282.1"/>
    </source>
</evidence>
<dbReference type="InterPro" id="IPR006311">
    <property type="entry name" value="TAT_signal"/>
</dbReference>
<dbReference type="PANTHER" id="PTHR32552">
    <property type="entry name" value="FERRICHROME IRON RECEPTOR-RELATED"/>
    <property type="match status" value="1"/>
</dbReference>
<dbReference type="PROSITE" id="PS51318">
    <property type="entry name" value="TAT"/>
    <property type="match status" value="1"/>
</dbReference>
<dbReference type="SUPFAM" id="SSF56935">
    <property type="entry name" value="Porins"/>
    <property type="match status" value="1"/>
</dbReference>
<dbReference type="PANTHER" id="PTHR32552:SF81">
    <property type="entry name" value="TONB-DEPENDENT OUTER MEMBRANE RECEPTOR"/>
    <property type="match status" value="1"/>
</dbReference>
<keyword evidence="8 12" id="KW-0798">TonB box</keyword>
<keyword evidence="2 11" id="KW-0813">Transport</keyword>
<evidence type="ECO:0000259" key="16">
    <source>
        <dbReference type="Pfam" id="PF07715"/>
    </source>
</evidence>
<dbReference type="GO" id="GO:0006826">
    <property type="term" value="P:iron ion transport"/>
    <property type="evidence" value="ECO:0007669"/>
    <property type="project" value="UniProtKB-KW"/>
</dbReference>
<keyword evidence="4" id="KW-0410">Iron transport</keyword>
<organism evidence="17 18">
    <name type="scientific">Methylomicrobium album BG8</name>
    <dbReference type="NCBI Taxonomy" id="686340"/>
    <lineage>
        <taxon>Bacteria</taxon>
        <taxon>Pseudomonadati</taxon>
        <taxon>Pseudomonadota</taxon>
        <taxon>Gammaproteobacteria</taxon>
        <taxon>Methylococcales</taxon>
        <taxon>Methylococcaceae</taxon>
        <taxon>Methylomicrobium</taxon>
    </lineage>
</organism>
<evidence type="ECO:0000256" key="4">
    <source>
        <dbReference type="ARBA" id="ARBA00022496"/>
    </source>
</evidence>
<protein>
    <submittedName>
        <fullName evidence="17">Outer membrane receptor protein</fullName>
    </submittedName>
</protein>
<dbReference type="AlphaFoldDB" id="H8GMP2"/>
<evidence type="ECO:0000256" key="9">
    <source>
        <dbReference type="ARBA" id="ARBA00023136"/>
    </source>
</evidence>
<reference evidence="17 18" key="1">
    <citation type="journal article" date="2013" name="Genome Announc.">
        <title>Genome Sequence of the Obligate Gammaproteobacterial Methanotroph Methylomicrobium album Strain BG8.</title>
        <authorList>
            <person name="Kits K.D."/>
            <person name="Kalyuzhnaya M.G."/>
            <person name="Klotz M.G."/>
            <person name="Jetten M.S."/>
            <person name="Op den Camp H.J."/>
            <person name="Vuilleumier S."/>
            <person name="Bringel F."/>
            <person name="Dispirito A.A."/>
            <person name="Murrell J.C."/>
            <person name="Bruce D."/>
            <person name="Cheng J.F."/>
            <person name="Copeland A."/>
            <person name="Goodwin L."/>
            <person name="Hauser L."/>
            <person name="Lajus A."/>
            <person name="Land M.L."/>
            <person name="Lapidus A."/>
            <person name="Lucas S."/>
            <person name="Medigue C."/>
            <person name="Pitluck S."/>
            <person name="Woyke T."/>
            <person name="Zeytun A."/>
            <person name="Stein L.Y."/>
        </authorList>
    </citation>
    <scope>NUCLEOTIDE SEQUENCE [LARGE SCALE GENOMIC DNA]</scope>
    <source>
        <strain evidence="17 18">BG8</strain>
    </source>
</reference>
<evidence type="ECO:0000256" key="7">
    <source>
        <dbReference type="ARBA" id="ARBA00023065"/>
    </source>
</evidence>
<keyword evidence="5 11" id="KW-0812">Transmembrane</keyword>
<dbReference type="GO" id="GO:0009279">
    <property type="term" value="C:cell outer membrane"/>
    <property type="evidence" value="ECO:0007669"/>
    <property type="project" value="UniProtKB-SubCell"/>
</dbReference>
<comment type="subcellular location">
    <subcellularLocation>
        <location evidence="1 11">Cell outer membrane</location>
        <topology evidence="1 11">Multi-pass membrane protein</topology>
    </subcellularLocation>
</comment>
<feature type="domain" description="TonB-dependent receptor plug" evidence="16">
    <location>
        <begin position="150"/>
        <end position="253"/>
    </location>
</feature>
<dbReference type="eggNOG" id="COG4771">
    <property type="taxonomic scope" value="Bacteria"/>
</dbReference>
<dbReference type="Pfam" id="PF00593">
    <property type="entry name" value="TonB_dep_Rec_b-barrel"/>
    <property type="match status" value="1"/>
</dbReference>
<keyword evidence="3 11" id="KW-1134">Transmembrane beta strand</keyword>
<gene>
    <name evidence="17" type="ORF">Metal_0428</name>
</gene>
<feature type="region of interest" description="Disordered" evidence="14">
    <location>
        <begin position="1"/>
        <end position="24"/>
    </location>
</feature>
<name>H8GMP2_METAL</name>
<dbReference type="RefSeq" id="WP_005369170.1">
    <property type="nucleotide sequence ID" value="NZ_CM001475.1"/>
</dbReference>
<dbReference type="InterPro" id="IPR036942">
    <property type="entry name" value="Beta-barrel_TonB_sf"/>
</dbReference>
<evidence type="ECO:0000256" key="3">
    <source>
        <dbReference type="ARBA" id="ARBA00022452"/>
    </source>
</evidence>
<dbReference type="InterPro" id="IPR000531">
    <property type="entry name" value="Beta-barrel_TonB"/>
</dbReference>
<feature type="coiled-coil region" evidence="13">
    <location>
        <begin position="65"/>
        <end position="92"/>
    </location>
</feature>
<keyword evidence="13" id="KW-0175">Coiled coil</keyword>
<sequence length="912" mass="98696">MKEHETGVFSVSAERQDVPPSISRRRKLASSVALAVAGAALLGAYDVSAAPADEAKKAAGGEPSVAELKAQVERLTRELEASKQREQDLIDQGAAEAPLDTPVAAGAVAGGNGQGEAVAAAEPQAEEEKPEEPKNLAEVTVTSRRKEEKLQDVPIPIAVIGGEQMKRDNIVSVQDFARRVPNLGVTNTNARQTSIALRGLGKNSGNESMESSVGVMIDNVWQSWVGSTWVNFADIDHVEVLRGPQGTLQGKNSNLGLINVVSQTPSFKSGYYADGFAGNRNSLQGKFGATGTILPGLLAYRASGYIDKRDGWVQNLDVAVTDGKLQETDSMGGRLQFLLTPSDTLSARFILDRTSSTQSMSVNPNMLDPATFADGTVRPTTYSSRLARDWFDVFERSGQPITVIGDPRKVAQDNKLKSRADSEGVSAEINWDVLGHRFTSVSAYRNSLFEPHHDGDRSVADIMRIGGVTVDNEQWSQEFRIASKEPGPIDYQAGVFTMRSVAETLSQNHYGDDAGAFYASNAQYGRLNSTAVGRQMMSASMRELMDTAYLNPATDSYAAYGQINWHITDAATLTLGLRDTFEQRSNSGNHYAIGGADLTALASSIGATAQNLTDALAIRSGQIKPNWVAARQGFDQNSQNWLVNPSYKITDDIMAYFSVAGGQKSGAAQFNANTGEVENVDPENVMDYELGIKSSWLNKTLVFNLNLYQTDIEGFQSQLVIPDEVRPGQFRTRLGNVDGIQLRGIELESSWDVTPGLNLFMNGSYNHAIYTDFKNAPCPPEANKAVCDQTGLTLPNAPAFTANFGFDYRVPFGFGVVDDYGLQWHAYMVDSFKSAANYNASLSASGKQPAYHVTDGGIGLGTKDGKYNLDLVGRNVFDTIYLTNSSNWSSTGASTGTYGDARYYGVHFRAKF</sequence>
<evidence type="ECO:0000313" key="18">
    <source>
        <dbReference type="Proteomes" id="UP000005090"/>
    </source>
</evidence>
<evidence type="ECO:0000256" key="12">
    <source>
        <dbReference type="RuleBase" id="RU003357"/>
    </source>
</evidence>